<keyword evidence="3 9" id="KW-0862">Zinc</keyword>
<feature type="non-terminal residue" evidence="12">
    <location>
        <position position="1"/>
    </location>
</feature>
<evidence type="ECO:0000256" key="1">
    <source>
        <dbReference type="ARBA" id="ARBA00022723"/>
    </source>
</evidence>
<proteinExistence type="predicted"/>
<dbReference type="PROSITE" id="PS50884">
    <property type="entry name" value="ZF_DOF_2"/>
    <property type="match status" value="1"/>
</dbReference>
<dbReference type="Pfam" id="PF02701">
    <property type="entry name" value="Zn_ribbon_Dof"/>
    <property type="match status" value="1"/>
</dbReference>
<dbReference type="PANTHER" id="PTHR31992">
    <property type="entry name" value="DOF ZINC FINGER PROTEIN DOF1.4-RELATED"/>
    <property type="match status" value="1"/>
</dbReference>
<evidence type="ECO:0000259" key="11">
    <source>
        <dbReference type="PROSITE" id="PS50884"/>
    </source>
</evidence>
<dbReference type="InterPro" id="IPR003851">
    <property type="entry name" value="Znf_Dof"/>
</dbReference>
<comment type="subcellular location">
    <subcellularLocation>
        <location evidence="8 9">Nucleus</location>
    </subcellularLocation>
</comment>
<evidence type="ECO:0000256" key="3">
    <source>
        <dbReference type="ARBA" id="ARBA00022833"/>
    </source>
</evidence>
<evidence type="ECO:0000256" key="10">
    <source>
        <dbReference type="SAM" id="MobiDB-lite"/>
    </source>
</evidence>
<evidence type="ECO:0000256" key="8">
    <source>
        <dbReference type="PROSITE-ProRule" id="PRU00071"/>
    </source>
</evidence>
<evidence type="ECO:0000313" key="12">
    <source>
        <dbReference type="EMBL" id="JAT47621.1"/>
    </source>
</evidence>
<protein>
    <recommendedName>
        <fullName evidence="9">Dof zinc finger protein</fullName>
    </recommendedName>
</protein>
<feature type="domain" description="Dof-type" evidence="11">
    <location>
        <begin position="1"/>
        <end position="41"/>
    </location>
</feature>
<comment type="function">
    <text evidence="9">Transcription factor that binds specifically to a 5'-AA[AG]G-3' consensus core sequence.</text>
</comment>
<keyword evidence="4 9" id="KW-0805">Transcription regulation</keyword>
<keyword evidence="7 8" id="KW-0539">Nucleus</keyword>
<evidence type="ECO:0000256" key="9">
    <source>
        <dbReference type="RuleBase" id="RU369094"/>
    </source>
</evidence>
<keyword evidence="2 8" id="KW-0863">Zinc-finger</keyword>
<evidence type="ECO:0000256" key="4">
    <source>
        <dbReference type="ARBA" id="ARBA00023015"/>
    </source>
</evidence>
<accession>A0A1D1XZ26</accession>
<evidence type="ECO:0000256" key="2">
    <source>
        <dbReference type="ARBA" id="ARBA00022771"/>
    </source>
</evidence>
<keyword evidence="5 8" id="KW-0238">DNA-binding</keyword>
<dbReference type="GO" id="GO:0008270">
    <property type="term" value="F:zinc ion binding"/>
    <property type="evidence" value="ECO:0007669"/>
    <property type="project" value="UniProtKB-KW"/>
</dbReference>
<dbReference type="GO" id="GO:0003700">
    <property type="term" value="F:DNA-binding transcription factor activity"/>
    <property type="evidence" value="ECO:0007669"/>
    <property type="project" value="UniProtKB-UniRule"/>
</dbReference>
<reference evidence="12" key="1">
    <citation type="submission" date="2015-07" db="EMBL/GenBank/DDBJ databases">
        <title>Transcriptome Assembly of Anthurium amnicola.</title>
        <authorList>
            <person name="Suzuki J."/>
        </authorList>
    </citation>
    <scope>NUCLEOTIDE SEQUENCE</scope>
</reference>
<gene>
    <name evidence="12" type="primary">DOF3.5</name>
    <name evidence="12" type="ORF">g.50082</name>
</gene>
<dbReference type="AlphaFoldDB" id="A0A1D1XZ26"/>
<evidence type="ECO:0000256" key="5">
    <source>
        <dbReference type="ARBA" id="ARBA00023125"/>
    </source>
</evidence>
<feature type="region of interest" description="Disordered" evidence="10">
    <location>
        <begin position="32"/>
        <end position="93"/>
    </location>
</feature>
<dbReference type="GO" id="GO:0003677">
    <property type="term" value="F:DNA binding"/>
    <property type="evidence" value="ECO:0007669"/>
    <property type="project" value="UniProtKB-UniRule"/>
</dbReference>
<dbReference type="InterPro" id="IPR045174">
    <property type="entry name" value="Dof"/>
</dbReference>
<keyword evidence="6 9" id="KW-0804">Transcription</keyword>
<sequence>YYNNYSLSQPRYFCKGCRRYWTKGGSLRNVPVGGGCRKNRRTKSSRSSASPGQSYYGCRRFQPGSVPPDLLLDDPVPGSCHSTGSAADESRPGGGADIDLALLYAKFLNQSSDFDSGFPAPEVEADGSFDLAGVLDSDLPLSAQLGQQRGAQESYQRPTPHIIPETQLSNEFLPSTGDTSFYLDPSFGGPQLPPAEGLILGNDTFWSNSPAVHPSACSPWQLPQSPGMGIADGEHLQGHPNPFVSSWNTFPPSSCQAFP</sequence>
<evidence type="ECO:0000256" key="7">
    <source>
        <dbReference type="ARBA" id="ARBA00023242"/>
    </source>
</evidence>
<feature type="compositionally biased region" description="Low complexity" evidence="10">
    <location>
        <begin position="63"/>
        <end position="79"/>
    </location>
</feature>
<feature type="region of interest" description="Disordered" evidence="10">
    <location>
        <begin position="219"/>
        <end position="240"/>
    </location>
</feature>
<keyword evidence="1 9" id="KW-0479">Metal-binding</keyword>
<evidence type="ECO:0000256" key="6">
    <source>
        <dbReference type="ARBA" id="ARBA00023163"/>
    </source>
</evidence>
<organism evidence="12">
    <name type="scientific">Anthurium amnicola</name>
    <dbReference type="NCBI Taxonomy" id="1678845"/>
    <lineage>
        <taxon>Eukaryota</taxon>
        <taxon>Viridiplantae</taxon>
        <taxon>Streptophyta</taxon>
        <taxon>Embryophyta</taxon>
        <taxon>Tracheophyta</taxon>
        <taxon>Spermatophyta</taxon>
        <taxon>Magnoliopsida</taxon>
        <taxon>Liliopsida</taxon>
        <taxon>Araceae</taxon>
        <taxon>Pothoideae</taxon>
        <taxon>Potheae</taxon>
        <taxon>Anthurium</taxon>
    </lineage>
</organism>
<name>A0A1D1XZ26_9ARAE</name>
<dbReference type="PANTHER" id="PTHR31992:SF316">
    <property type="entry name" value="DOF ZINC FINGER PROTEIN DOF1.2"/>
    <property type="match status" value="1"/>
</dbReference>
<dbReference type="GO" id="GO:0005634">
    <property type="term" value="C:nucleus"/>
    <property type="evidence" value="ECO:0007669"/>
    <property type="project" value="UniProtKB-SubCell"/>
</dbReference>
<dbReference type="EMBL" id="GDJX01020315">
    <property type="protein sequence ID" value="JAT47621.1"/>
    <property type="molecule type" value="Transcribed_RNA"/>
</dbReference>